<dbReference type="Proteomes" id="UP000887540">
    <property type="component" value="Unplaced"/>
</dbReference>
<evidence type="ECO:0000313" key="2">
    <source>
        <dbReference type="WBParaSite" id="ACRNAN_scaffold3496.g7493.t1"/>
    </source>
</evidence>
<dbReference type="PANTHER" id="PTHR38612">
    <property type="entry name" value="PROTEIN DCT-5-RELATED"/>
    <property type="match status" value="1"/>
</dbReference>
<name>A0A914DR21_9BILA</name>
<sequence>MFVGLKKKVLLDFYVHLLVVVAISCTLIQVTYAADACQKLAICALDKCIPSPAEFPTETEIITKLLGSANFGCVLGPTCYEQCNQCETCKYAQEQVKRLILHEDTEGRCPNLEDCAKTCVLDVAHAKDPFACVFRSRCINFCLDNQDCPQCYDIVKRVFTGYCYRNGYIERYGKKCRPFFDELAKEFVKDKHD</sequence>
<dbReference type="PANTHER" id="PTHR38612:SF2">
    <property type="entry name" value="PROTEIN DCT-5"/>
    <property type="match status" value="1"/>
</dbReference>
<accession>A0A914DR21</accession>
<dbReference type="InterPro" id="IPR035161">
    <property type="entry name" value="DUF5332"/>
</dbReference>
<evidence type="ECO:0000313" key="1">
    <source>
        <dbReference type="Proteomes" id="UP000887540"/>
    </source>
</evidence>
<reference evidence="2" key="1">
    <citation type="submission" date="2022-11" db="UniProtKB">
        <authorList>
            <consortium name="WormBaseParasite"/>
        </authorList>
    </citation>
    <scope>IDENTIFICATION</scope>
</reference>
<keyword evidence="1" id="KW-1185">Reference proteome</keyword>
<dbReference type="AlphaFoldDB" id="A0A914DR21"/>
<dbReference type="Pfam" id="PF17266">
    <property type="entry name" value="DUF5332"/>
    <property type="match status" value="1"/>
</dbReference>
<proteinExistence type="predicted"/>
<dbReference type="PROSITE" id="PS51257">
    <property type="entry name" value="PROKAR_LIPOPROTEIN"/>
    <property type="match status" value="1"/>
</dbReference>
<dbReference type="WBParaSite" id="ACRNAN_scaffold3496.g7493.t1">
    <property type="protein sequence ID" value="ACRNAN_scaffold3496.g7493.t1"/>
    <property type="gene ID" value="ACRNAN_scaffold3496.g7493"/>
</dbReference>
<protein>
    <submittedName>
        <fullName evidence="2">Uncharacterized protein</fullName>
    </submittedName>
</protein>
<organism evidence="1 2">
    <name type="scientific">Acrobeloides nanus</name>
    <dbReference type="NCBI Taxonomy" id="290746"/>
    <lineage>
        <taxon>Eukaryota</taxon>
        <taxon>Metazoa</taxon>
        <taxon>Ecdysozoa</taxon>
        <taxon>Nematoda</taxon>
        <taxon>Chromadorea</taxon>
        <taxon>Rhabditida</taxon>
        <taxon>Tylenchina</taxon>
        <taxon>Cephalobomorpha</taxon>
        <taxon>Cephaloboidea</taxon>
        <taxon>Cephalobidae</taxon>
        <taxon>Acrobeloides</taxon>
    </lineage>
</organism>